<comment type="caution">
    <text evidence="11">The sequence shown here is derived from an EMBL/GenBank/DDBJ whole genome shotgun (WGS) entry which is preliminary data.</text>
</comment>
<feature type="transmembrane region" description="Helical" evidence="9">
    <location>
        <begin position="220"/>
        <end position="242"/>
    </location>
</feature>
<evidence type="ECO:0000256" key="3">
    <source>
        <dbReference type="ARBA" id="ARBA00022692"/>
    </source>
</evidence>
<dbReference type="PANTHER" id="PTHR14083">
    <property type="entry name" value="YIP1 INTERACTING FACTOR HOMOLOG YIF1 PROTEIN"/>
    <property type="match status" value="1"/>
</dbReference>
<feature type="transmembrane region" description="Helical" evidence="9">
    <location>
        <begin position="320"/>
        <end position="339"/>
    </location>
</feature>
<keyword evidence="4 9" id="KW-0256">Endoplasmic reticulum</keyword>
<evidence type="ECO:0000313" key="12">
    <source>
        <dbReference type="Proteomes" id="UP001627154"/>
    </source>
</evidence>
<dbReference type="Pfam" id="PF03878">
    <property type="entry name" value="YIF1"/>
    <property type="match status" value="1"/>
</dbReference>
<dbReference type="AlphaFoldDB" id="A0ABD2VYU2"/>
<keyword evidence="6 9" id="KW-1133">Transmembrane helix</keyword>
<evidence type="ECO:0000256" key="4">
    <source>
        <dbReference type="ARBA" id="ARBA00022824"/>
    </source>
</evidence>
<sequence>MNYNQSRGRRGEHWKPTVLDPSIDTTPSANMPTTMPDPYSYNQQVPMNNGMPADYGFNVPNQGVGPGSPAYGFNQQPPPAYQPSPVQTFTPRNDGFSTGGAQFATQLLAEPLVQNMAMSYGNALANSGKQQFERFVPITALRYYFAVDTDYVFMKLILLFFPFTHKDWSIRYEQDGPLQPRYEKNAPDMYIPMMAFLTYVVVAGLALGTQEKFTPEQLGITASSALAWGVFELIVHIATLYIMSLETSLRYLDLLAYCSYKYVGINAALLVSLVFKKTGFYIVYLYYSLSLAFFLIRSLKLRVIPEGNGSYSARGNKRRLYFILFVAGIQPVLMWWLSYHLI</sequence>
<name>A0ABD2VYU2_9HYME</name>
<evidence type="ECO:0000256" key="2">
    <source>
        <dbReference type="ARBA" id="ARBA00022448"/>
    </source>
</evidence>
<keyword evidence="8 9" id="KW-0472">Membrane</keyword>
<evidence type="ECO:0000256" key="5">
    <source>
        <dbReference type="ARBA" id="ARBA00022927"/>
    </source>
</evidence>
<accession>A0ABD2VYU2</accession>
<dbReference type="GO" id="GO:0005789">
    <property type="term" value="C:endoplasmic reticulum membrane"/>
    <property type="evidence" value="ECO:0007669"/>
    <property type="project" value="UniProtKB-SubCell"/>
</dbReference>
<feature type="transmembrane region" description="Helical" evidence="9">
    <location>
        <begin position="189"/>
        <end position="208"/>
    </location>
</feature>
<comment type="similarity">
    <text evidence="1 9">Belongs to the YIF1 family.</text>
</comment>
<dbReference type="Proteomes" id="UP001627154">
    <property type="component" value="Unassembled WGS sequence"/>
</dbReference>
<evidence type="ECO:0000256" key="9">
    <source>
        <dbReference type="RuleBase" id="RU368073"/>
    </source>
</evidence>
<feature type="transmembrane region" description="Helical" evidence="9">
    <location>
        <begin position="281"/>
        <end position="299"/>
    </location>
</feature>
<dbReference type="GO" id="GO:0000139">
    <property type="term" value="C:Golgi membrane"/>
    <property type="evidence" value="ECO:0007669"/>
    <property type="project" value="UniProtKB-SubCell"/>
</dbReference>
<keyword evidence="12" id="KW-1185">Reference proteome</keyword>
<organism evidence="11 12">
    <name type="scientific">Trichogramma kaykai</name>
    <dbReference type="NCBI Taxonomy" id="54128"/>
    <lineage>
        <taxon>Eukaryota</taxon>
        <taxon>Metazoa</taxon>
        <taxon>Ecdysozoa</taxon>
        <taxon>Arthropoda</taxon>
        <taxon>Hexapoda</taxon>
        <taxon>Insecta</taxon>
        <taxon>Pterygota</taxon>
        <taxon>Neoptera</taxon>
        <taxon>Endopterygota</taxon>
        <taxon>Hymenoptera</taxon>
        <taxon>Apocrita</taxon>
        <taxon>Proctotrupomorpha</taxon>
        <taxon>Chalcidoidea</taxon>
        <taxon>Trichogrammatidae</taxon>
        <taxon>Trichogramma</taxon>
    </lineage>
</organism>
<keyword evidence="2 9" id="KW-0813">Transport</keyword>
<evidence type="ECO:0000256" key="1">
    <source>
        <dbReference type="ARBA" id="ARBA00009727"/>
    </source>
</evidence>
<keyword evidence="7 9" id="KW-0333">Golgi apparatus</keyword>
<dbReference type="EMBL" id="JBJJXI010000151">
    <property type="protein sequence ID" value="KAL3385900.1"/>
    <property type="molecule type" value="Genomic_DNA"/>
</dbReference>
<feature type="transmembrane region" description="Helical" evidence="9">
    <location>
        <begin position="254"/>
        <end position="275"/>
    </location>
</feature>
<evidence type="ECO:0000256" key="6">
    <source>
        <dbReference type="ARBA" id="ARBA00022989"/>
    </source>
</evidence>
<comment type="function">
    <text evidence="9">Has a role in transport between endoplasmic reticulum and Golgi.</text>
</comment>
<proteinExistence type="inferred from homology"/>
<keyword evidence="3 9" id="KW-0812">Transmembrane</keyword>
<protein>
    <recommendedName>
        <fullName evidence="9">Protein YIF1</fullName>
    </recommendedName>
</protein>
<dbReference type="GO" id="GO:0015031">
    <property type="term" value="P:protein transport"/>
    <property type="evidence" value="ECO:0007669"/>
    <property type="project" value="UniProtKB-KW"/>
</dbReference>
<dbReference type="GO" id="GO:0005793">
    <property type="term" value="C:endoplasmic reticulum-Golgi intermediate compartment"/>
    <property type="evidence" value="ECO:0007669"/>
    <property type="project" value="UniProtKB-UniRule"/>
</dbReference>
<dbReference type="GO" id="GO:0006888">
    <property type="term" value="P:endoplasmic reticulum to Golgi vesicle-mediated transport"/>
    <property type="evidence" value="ECO:0007669"/>
    <property type="project" value="UniProtKB-UniRule"/>
</dbReference>
<feature type="region of interest" description="Disordered" evidence="10">
    <location>
        <begin position="1"/>
        <end position="31"/>
    </location>
</feature>
<comment type="subcellular location">
    <subcellularLocation>
        <location evidence="9">Endoplasmic reticulum membrane</location>
        <topology evidence="9">Multi-pass membrane protein</topology>
    </subcellularLocation>
    <subcellularLocation>
        <location evidence="9">Golgi apparatus membrane</location>
        <topology evidence="9">Multi-pass membrane protein</topology>
    </subcellularLocation>
</comment>
<keyword evidence="5 9" id="KW-0653">Protein transport</keyword>
<dbReference type="PANTHER" id="PTHR14083:SF0">
    <property type="entry name" value="YIP1D-INTERACTING FACTOR 1, ISOFORM C"/>
    <property type="match status" value="1"/>
</dbReference>
<evidence type="ECO:0000256" key="10">
    <source>
        <dbReference type="SAM" id="MobiDB-lite"/>
    </source>
</evidence>
<evidence type="ECO:0000256" key="7">
    <source>
        <dbReference type="ARBA" id="ARBA00023034"/>
    </source>
</evidence>
<gene>
    <name evidence="11" type="ORF">TKK_018616</name>
</gene>
<evidence type="ECO:0000313" key="11">
    <source>
        <dbReference type="EMBL" id="KAL3385900.1"/>
    </source>
</evidence>
<dbReference type="InterPro" id="IPR005578">
    <property type="entry name" value="Yif1_fam"/>
</dbReference>
<evidence type="ECO:0000256" key="8">
    <source>
        <dbReference type="ARBA" id="ARBA00023136"/>
    </source>
</evidence>
<reference evidence="11 12" key="1">
    <citation type="journal article" date="2024" name="bioRxiv">
        <title>A reference genome for Trichogramma kaykai: A tiny desert-dwelling parasitoid wasp with competing sex-ratio distorters.</title>
        <authorList>
            <person name="Culotta J."/>
            <person name="Lindsey A.R."/>
        </authorList>
    </citation>
    <scope>NUCLEOTIDE SEQUENCE [LARGE SCALE GENOMIC DNA]</scope>
    <source>
        <strain evidence="11 12">KSX58</strain>
    </source>
</reference>